<sequence length="131" mass="14357">MLREHALTITNCLYLLMQAFSGARRLQTLWLIPERISLIGGLSLGTGQEHLPHRFDKRLLSSMRNVVPCVRTCREIVPTMDIFVEAGEVCTRVLTTSSGLETTTDANPAIAPQASCSIVGSSQPNLCKCIN</sequence>
<protein>
    <submittedName>
        <fullName evidence="1">Uncharacterized protein</fullName>
    </submittedName>
</protein>
<dbReference type="AlphaFoldDB" id="A0A0G4IZB7"/>
<reference evidence="1 2" key="1">
    <citation type="submission" date="2015-02" db="EMBL/GenBank/DDBJ databases">
        <authorList>
            <person name="Chooi Y.-H."/>
        </authorList>
    </citation>
    <scope>NUCLEOTIDE SEQUENCE [LARGE SCALE GENOMIC DNA]</scope>
    <source>
        <strain evidence="1">E3</strain>
    </source>
</reference>
<accession>A0A0G4IZB7</accession>
<keyword evidence="2" id="KW-1185">Reference proteome</keyword>
<dbReference type="EMBL" id="CDSF01000101">
    <property type="protein sequence ID" value="CEP00630.1"/>
    <property type="molecule type" value="Genomic_DNA"/>
</dbReference>
<organism evidence="1 2">
    <name type="scientific">Plasmodiophora brassicae</name>
    <name type="common">Clubroot disease agent</name>
    <dbReference type="NCBI Taxonomy" id="37360"/>
    <lineage>
        <taxon>Eukaryota</taxon>
        <taxon>Sar</taxon>
        <taxon>Rhizaria</taxon>
        <taxon>Endomyxa</taxon>
        <taxon>Phytomyxea</taxon>
        <taxon>Plasmodiophorida</taxon>
        <taxon>Plasmodiophoridae</taxon>
        <taxon>Plasmodiophora</taxon>
    </lineage>
</organism>
<evidence type="ECO:0000313" key="1">
    <source>
        <dbReference type="EMBL" id="CEP00630.1"/>
    </source>
</evidence>
<dbReference type="Proteomes" id="UP000039324">
    <property type="component" value="Unassembled WGS sequence"/>
</dbReference>
<gene>
    <name evidence="1" type="ORF">PBRA_001684</name>
</gene>
<proteinExistence type="predicted"/>
<evidence type="ECO:0000313" key="2">
    <source>
        <dbReference type="Proteomes" id="UP000039324"/>
    </source>
</evidence>
<name>A0A0G4IZB7_PLABS</name>